<dbReference type="InterPro" id="IPR008139">
    <property type="entry name" value="SaposinB_dom"/>
</dbReference>
<dbReference type="SUPFAM" id="SSF47862">
    <property type="entry name" value="Saposin"/>
    <property type="match status" value="1"/>
</dbReference>
<dbReference type="PROSITE" id="PS00141">
    <property type="entry name" value="ASP_PROTEASE"/>
    <property type="match status" value="1"/>
</dbReference>
<dbReference type="GO" id="GO:0005773">
    <property type="term" value="C:vacuole"/>
    <property type="evidence" value="ECO:0007669"/>
    <property type="project" value="UniProtKB-SubCell"/>
</dbReference>
<dbReference type="InterPro" id="IPR007856">
    <property type="entry name" value="SapB_1"/>
</dbReference>
<evidence type="ECO:0000313" key="17">
    <source>
        <dbReference type="Proteomes" id="UP000288805"/>
    </source>
</evidence>
<dbReference type="SUPFAM" id="SSF50630">
    <property type="entry name" value="Acid proteases"/>
    <property type="match status" value="1"/>
</dbReference>
<feature type="region of interest" description="Disordered" evidence="13">
    <location>
        <begin position="1"/>
        <end position="23"/>
    </location>
</feature>
<dbReference type="GO" id="GO:0006508">
    <property type="term" value="P:proteolysis"/>
    <property type="evidence" value="ECO:0007669"/>
    <property type="project" value="UniProtKB-KW"/>
</dbReference>
<keyword evidence="7 12" id="KW-0378">Hydrolase</keyword>
<gene>
    <name evidence="16" type="primary">APA1_4</name>
    <name evidence="16" type="ORF">CK203_043696</name>
</gene>
<evidence type="ECO:0000256" key="8">
    <source>
        <dbReference type="ARBA" id="ARBA00023145"/>
    </source>
</evidence>
<keyword evidence="5" id="KW-0732">Signal</keyword>
<feature type="domain" description="Saposin B-type" evidence="14">
    <location>
        <begin position="410"/>
        <end position="451"/>
    </location>
</feature>
<dbReference type="FunFam" id="2.40.70.10:FF:000115">
    <property type="entry name" value="Lysosomal aspartic protease"/>
    <property type="match status" value="1"/>
</dbReference>
<dbReference type="PANTHER" id="PTHR47966:SF28">
    <property type="entry name" value="OS01G0290000 PROTEIN"/>
    <property type="match status" value="1"/>
</dbReference>
<keyword evidence="8" id="KW-0865">Zymogen</keyword>
<dbReference type="Pfam" id="PF00026">
    <property type="entry name" value="Asp"/>
    <property type="match status" value="1"/>
</dbReference>
<organism evidence="16 17">
    <name type="scientific">Vitis vinifera</name>
    <name type="common">Grape</name>
    <dbReference type="NCBI Taxonomy" id="29760"/>
    <lineage>
        <taxon>Eukaryota</taxon>
        <taxon>Viridiplantae</taxon>
        <taxon>Streptophyta</taxon>
        <taxon>Embryophyta</taxon>
        <taxon>Tracheophyta</taxon>
        <taxon>Spermatophyta</taxon>
        <taxon>Magnoliopsida</taxon>
        <taxon>eudicotyledons</taxon>
        <taxon>Gunneridae</taxon>
        <taxon>Pentapetalae</taxon>
        <taxon>rosids</taxon>
        <taxon>Vitales</taxon>
        <taxon>Vitaceae</taxon>
        <taxon>Viteae</taxon>
        <taxon>Vitis</taxon>
    </lineage>
</organism>
<comment type="similarity">
    <text evidence="2 12">Belongs to the peptidase A1 family.</text>
</comment>
<dbReference type="Gene3D" id="2.40.70.10">
    <property type="entry name" value="Acid Proteases"/>
    <property type="match status" value="2"/>
</dbReference>
<evidence type="ECO:0000256" key="11">
    <source>
        <dbReference type="PIRSR" id="PIRSR601461-2"/>
    </source>
</evidence>
<evidence type="ECO:0000256" key="6">
    <source>
        <dbReference type="ARBA" id="ARBA00022750"/>
    </source>
</evidence>
<keyword evidence="3" id="KW-0926">Vacuole</keyword>
<feature type="disulfide bond" evidence="11">
    <location>
        <begin position="312"/>
        <end position="316"/>
    </location>
</feature>
<evidence type="ECO:0000259" key="15">
    <source>
        <dbReference type="PROSITE" id="PS51767"/>
    </source>
</evidence>
<dbReference type="GO" id="GO:0004190">
    <property type="term" value="F:aspartic-type endopeptidase activity"/>
    <property type="evidence" value="ECO:0007669"/>
    <property type="project" value="UniProtKB-KW"/>
</dbReference>
<dbReference type="PRINTS" id="PR00792">
    <property type="entry name" value="PEPSIN"/>
</dbReference>
<dbReference type="InterPro" id="IPR011001">
    <property type="entry name" value="Saposin-like"/>
</dbReference>
<evidence type="ECO:0000256" key="2">
    <source>
        <dbReference type="ARBA" id="ARBA00007447"/>
    </source>
</evidence>
<dbReference type="InterPro" id="IPR001461">
    <property type="entry name" value="Aspartic_peptidase_A1"/>
</dbReference>
<dbReference type="InterPro" id="IPR021109">
    <property type="entry name" value="Peptidase_aspartic_dom_sf"/>
</dbReference>
<proteinExistence type="inferred from homology"/>
<dbReference type="Proteomes" id="UP000288805">
    <property type="component" value="Unassembled WGS sequence"/>
</dbReference>
<dbReference type="Pfam" id="PF05184">
    <property type="entry name" value="SapB_1"/>
    <property type="match status" value="1"/>
</dbReference>
<dbReference type="AlphaFoldDB" id="A0A438GZH8"/>
<dbReference type="Pfam" id="PF03489">
    <property type="entry name" value="SapB_2"/>
    <property type="match status" value="1"/>
</dbReference>
<protein>
    <submittedName>
        <fullName evidence="16">Aspartic proteinase A1</fullName>
    </submittedName>
</protein>
<evidence type="ECO:0000256" key="13">
    <source>
        <dbReference type="SAM" id="MobiDB-lite"/>
    </source>
</evidence>
<dbReference type="InterPro" id="IPR033121">
    <property type="entry name" value="PEPTIDASE_A1"/>
</dbReference>
<evidence type="ECO:0000256" key="4">
    <source>
        <dbReference type="ARBA" id="ARBA00022670"/>
    </source>
</evidence>
<evidence type="ECO:0000256" key="9">
    <source>
        <dbReference type="ARBA" id="ARBA00023157"/>
    </source>
</evidence>
<evidence type="ECO:0000256" key="10">
    <source>
        <dbReference type="ARBA" id="ARBA00023180"/>
    </source>
</evidence>
<dbReference type="Gene3D" id="1.10.225.10">
    <property type="entry name" value="Saposin-like"/>
    <property type="match status" value="1"/>
</dbReference>
<evidence type="ECO:0000256" key="5">
    <source>
        <dbReference type="ARBA" id="ARBA00022729"/>
    </source>
</evidence>
<dbReference type="FunFam" id="2.40.70.10:FF:000044">
    <property type="entry name" value="Lysosomal aspartic protease"/>
    <property type="match status" value="1"/>
</dbReference>
<reference evidence="16 17" key="1">
    <citation type="journal article" date="2018" name="PLoS Genet.">
        <title>Population sequencing reveals clonal diversity and ancestral inbreeding in the grapevine cultivar Chardonnay.</title>
        <authorList>
            <person name="Roach M.J."/>
            <person name="Johnson D.L."/>
            <person name="Bohlmann J."/>
            <person name="van Vuuren H.J."/>
            <person name="Jones S.J."/>
            <person name="Pretorius I.S."/>
            <person name="Schmidt S.A."/>
            <person name="Borneman A.R."/>
        </authorList>
    </citation>
    <scope>NUCLEOTIDE SEQUENCE [LARGE SCALE GENOMIC DNA]</scope>
    <source>
        <strain evidence="17">cv. Chardonnay</strain>
        <tissue evidence="16">Leaf</tissue>
    </source>
</reference>
<evidence type="ECO:0000256" key="12">
    <source>
        <dbReference type="RuleBase" id="RU000454"/>
    </source>
</evidence>
<comment type="caution">
    <text evidence="16">The sequence shown here is derived from an EMBL/GenBank/DDBJ whole genome shotgun (WGS) entry which is preliminary data.</text>
</comment>
<accession>A0A438GZH8</accession>
<feature type="domain" description="Peptidase A1" evidence="15">
    <location>
        <begin position="123"/>
        <end position="537"/>
    </location>
</feature>
<evidence type="ECO:0000259" key="14">
    <source>
        <dbReference type="PROSITE" id="PS50015"/>
    </source>
</evidence>
<dbReference type="PROSITE" id="PS51767">
    <property type="entry name" value="PEPTIDASE_A1"/>
    <property type="match status" value="1"/>
</dbReference>
<dbReference type="PANTHER" id="PTHR47966">
    <property type="entry name" value="BETA-SITE APP-CLEAVING ENZYME, ISOFORM A-RELATED"/>
    <property type="match status" value="1"/>
</dbReference>
<keyword evidence="4 12" id="KW-0645">Protease</keyword>
<dbReference type="InterPro" id="IPR008138">
    <property type="entry name" value="SapB_2"/>
</dbReference>
<feature type="domain" description="Saposin B-type" evidence="14">
    <location>
        <begin position="346"/>
        <end position="386"/>
    </location>
</feature>
<dbReference type="EMBL" id="QGNW01000314">
    <property type="protein sequence ID" value="RVW77351.1"/>
    <property type="molecule type" value="Genomic_DNA"/>
</dbReference>
<dbReference type="InterPro" id="IPR001969">
    <property type="entry name" value="Aspartic_peptidase_AS"/>
</dbReference>
<dbReference type="FunFam" id="1.10.225.10:FF:000001">
    <property type="entry name" value="Aspartic proteinase A1"/>
    <property type="match status" value="1"/>
</dbReference>
<evidence type="ECO:0000313" key="16">
    <source>
        <dbReference type="EMBL" id="RVW77351.1"/>
    </source>
</evidence>
<evidence type="ECO:0000256" key="3">
    <source>
        <dbReference type="ARBA" id="ARBA00022554"/>
    </source>
</evidence>
<comment type="subcellular location">
    <subcellularLocation>
        <location evidence="1">Vacuole</location>
    </subcellularLocation>
</comment>
<name>A0A438GZH8_VITVI</name>
<keyword evidence="9 11" id="KW-1015">Disulfide bond</keyword>
<dbReference type="PROSITE" id="PS50015">
    <property type="entry name" value="SAP_B"/>
    <property type="match status" value="2"/>
</dbReference>
<evidence type="ECO:0000256" key="7">
    <source>
        <dbReference type="ARBA" id="ARBA00022801"/>
    </source>
</evidence>
<dbReference type="GO" id="GO:0006629">
    <property type="term" value="P:lipid metabolic process"/>
    <property type="evidence" value="ECO:0007669"/>
    <property type="project" value="InterPro"/>
</dbReference>
<sequence>MLGQKGPENEEESERKNTSSFHYQPQELPPLSLVSFLAMKMRQGYLWAAFCLWALTFPLLQASSDGLVRIGLKKWRLDYNRIRAARMARRAKSIGGVVKSMYQGLGDSDGESVLLRTTWMPNTMERLALEHHPRTSPLYLILAVPIFGSPLPNAISQLPAFSIPSTTQGCPQHTLIWEKKVKYIMGLDQFLVSSVKITFKLGVFIEATREASLVFVLGKFDGILGLGFEEIVVGNATPVWYNLLRQGLVQEDIFSFWLNRDPQATDGGEIVFGGVDKRHFKGQHTYASITQKGYWQFEMGEFLIGYQSTGFCEAGCAAIVDSGTSLIAGPTAIVTEINHAIGAEGIVSQECKEVVSQYGNMIWDLLISRVQPDAVCSQIGLCNFNGSQIESPRIKTVVEEEDARGTKVGNEVWCTACEMTVIWIQNQLKQRKTKEIIFSYVTELCQSLPSPMGESVVDCGRVPYMPDVTFTIADKHFTLTPKEYVLKTGEGITTVCLSGFIALDVPPPRGPLWILGDIFMGVYHTVFDYGNLQVGFAEAMQ</sequence>
<evidence type="ECO:0000256" key="1">
    <source>
        <dbReference type="ARBA" id="ARBA00004116"/>
    </source>
</evidence>
<keyword evidence="10" id="KW-0325">Glycoprotein</keyword>
<keyword evidence="6 12" id="KW-0064">Aspartyl protease</keyword>